<comment type="caution">
    <text evidence="5">The sequence shown here is derived from an EMBL/GenBank/DDBJ whole genome shotgun (WGS) entry which is preliminary data.</text>
</comment>
<dbReference type="PATRIC" id="fig|1302272.5.peg.1478"/>
<gene>
    <name evidence="5" type="ORF">FC96_GL001465</name>
</gene>
<dbReference type="GO" id="GO:0003677">
    <property type="term" value="F:DNA binding"/>
    <property type="evidence" value="ECO:0007669"/>
    <property type="project" value="UniProtKB-KW"/>
</dbReference>
<organism evidence="5 6">
    <name type="scientific">Secundilactobacillus kimchicus JCM 15530</name>
    <dbReference type="NCBI Taxonomy" id="1302272"/>
    <lineage>
        <taxon>Bacteria</taxon>
        <taxon>Bacillati</taxon>
        <taxon>Bacillota</taxon>
        <taxon>Bacilli</taxon>
        <taxon>Lactobacillales</taxon>
        <taxon>Lactobacillaceae</taxon>
        <taxon>Secundilactobacillus</taxon>
    </lineage>
</organism>
<dbReference type="GO" id="GO:0009307">
    <property type="term" value="P:DNA restriction-modification system"/>
    <property type="evidence" value="ECO:0007669"/>
    <property type="project" value="UniProtKB-KW"/>
</dbReference>
<keyword evidence="3" id="KW-0238">DNA-binding</keyword>
<dbReference type="EMBL" id="AZCX01000003">
    <property type="protein sequence ID" value="KRK48365.1"/>
    <property type="molecule type" value="Genomic_DNA"/>
</dbReference>
<dbReference type="RefSeq" id="WP_056942227.1">
    <property type="nucleotide sequence ID" value="NZ_AZCX01000003.1"/>
</dbReference>
<dbReference type="STRING" id="1302272.FC96_GL001465"/>
<dbReference type="Pfam" id="PF01420">
    <property type="entry name" value="Methylase_S"/>
    <property type="match status" value="2"/>
</dbReference>
<protein>
    <submittedName>
        <fullName evidence="5">Type IC specificity subunit protein</fullName>
    </submittedName>
</protein>
<dbReference type="OrthoDB" id="9795776at2"/>
<keyword evidence="2" id="KW-0680">Restriction system</keyword>
<dbReference type="AlphaFoldDB" id="A0A0R1HNG0"/>
<evidence type="ECO:0000313" key="6">
    <source>
        <dbReference type="Proteomes" id="UP000050911"/>
    </source>
</evidence>
<dbReference type="Gene3D" id="3.90.220.20">
    <property type="entry name" value="DNA methylase specificity domains"/>
    <property type="match status" value="2"/>
</dbReference>
<accession>A0A0R1HNG0</accession>
<dbReference type="InterPro" id="IPR044946">
    <property type="entry name" value="Restrct_endonuc_typeI_TRD_sf"/>
</dbReference>
<dbReference type="Proteomes" id="UP000050911">
    <property type="component" value="Unassembled WGS sequence"/>
</dbReference>
<dbReference type="PANTHER" id="PTHR30408">
    <property type="entry name" value="TYPE-1 RESTRICTION ENZYME ECOKI SPECIFICITY PROTEIN"/>
    <property type="match status" value="1"/>
</dbReference>
<proteinExistence type="inferred from homology"/>
<dbReference type="InterPro" id="IPR000055">
    <property type="entry name" value="Restrct_endonuc_typeI_TRD"/>
</dbReference>
<sequence length="401" mass="45980">MIDKKIPNVRFKGFNDPWEQRKLSELGTHFSGLSGKNKDDFGHGTARYVTYRNVYANPFTSGRSLDAVEIDLKQTTVQYGDVFFTVSSETPNEVGMSSVWMKTIPDVYLNSFCFGFRPFSPTDAAALYYGVYFRSPYFRREIVKLAQGISRYNISAKKVLALQIDFPKSSEQVQIGQLFKLLGSSIASNQRKLDQLKTLKKLLLQKIFDQEWRFKGFTDPWEQRKLGQLVSIYSGNAPSQMIFNSYALIPYIKVDDLNNSQRYQRESRLLVIEDSRVDLVPANSVIFPKRGAAILNNKVRILTRPAYMDTNMMALEPIDIDAKFLYSSIYVVGLYKIADTSTIPQINNKHIIPYRLTVPKRIEQAKIGGSLETIDLLIASNQRKLDQLKQLKKWLLQNLFV</sequence>
<dbReference type="Gene3D" id="1.10.287.1120">
    <property type="entry name" value="Bipartite methylase S protein"/>
    <property type="match status" value="1"/>
</dbReference>
<name>A0A0R1HNG0_9LACO</name>
<evidence type="ECO:0000313" key="5">
    <source>
        <dbReference type="EMBL" id="KRK48365.1"/>
    </source>
</evidence>
<evidence type="ECO:0000256" key="1">
    <source>
        <dbReference type="ARBA" id="ARBA00010923"/>
    </source>
</evidence>
<comment type="similarity">
    <text evidence="1">Belongs to the type-I restriction system S methylase family.</text>
</comment>
<evidence type="ECO:0000256" key="2">
    <source>
        <dbReference type="ARBA" id="ARBA00022747"/>
    </source>
</evidence>
<dbReference type="InterPro" id="IPR052021">
    <property type="entry name" value="Type-I_RS_S_subunit"/>
</dbReference>
<dbReference type="SUPFAM" id="SSF116734">
    <property type="entry name" value="DNA methylase specificity domain"/>
    <property type="match status" value="2"/>
</dbReference>
<evidence type="ECO:0000256" key="3">
    <source>
        <dbReference type="ARBA" id="ARBA00023125"/>
    </source>
</evidence>
<reference evidence="5 6" key="1">
    <citation type="journal article" date="2015" name="Genome Announc.">
        <title>Expanding the biotechnology potential of lactobacilli through comparative genomics of 213 strains and associated genera.</title>
        <authorList>
            <person name="Sun Z."/>
            <person name="Harris H.M."/>
            <person name="McCann A."/>
            <person name="Guo C."/>
            <person name="Argimon S."/>
            <person name="Zhang W."/>
            <person name="Yang X."/>
            <person name="Jeffery I.B."/>
            <person name="Cooney J.C."/>
            <person name="Kagawa T.F."/>
            <person name="Liu W."/>
            <person name="Song Y."/>
            <person name="Salvetti E."/>
            <person name="Wrobel A."/>
            <person name="Rasinkangas P."/>
            <person name="Parkhill J."/>
            <person name="Rea M.C."/>
            <person name="O'Sullivan O."/>
            <person name="Ritari J."/>
            <person name="Douillard F.P."/>
            <person name="Paul Ross R."/>
            <person name="Yang R."/>
            <person name="Briner A.E."/>
            <person name="Felis G.E."/>
            <person name="de Vos W.M."/>
            <person name="Barrangou R."/>
            <person name="Klaenhammer T.R."/>
            <person name="Caufield P.W."/>
            <person name="Cui Y."/>
            <person name="Zhang H."/>
            <person name="O'Toole P.W."/>
        </authorList>
    </citation>
    <scope>NUCLEOTIDE SEQUENCE [LARGE SCALE GENOMIC DNA]</scope>
    <source>
        <strain evidence="5 6">JCM 15530</strain>
    </source>
</reference>
<feature type="domain" description="Type I restriction modification DNA specificity" evidence="4">
    <location>
        <begin position="16"/>
        <end position="197"/>
    </location>
</feature>
<dbReference type="PANTHER" id="PTHR30408:SF12">
    <property type="entry name" value="TYPE I RESTRICTION ENZYME MJAVIII SPECIFICITY SUBUNIT"/>
    <property type="match status" value="1"/>
</dbReference>
<evidence type="ECO:0000259" key="4">
    <source>
        <dbReference type="Pfam" id="PF01420"/>
    </source>
</evidence>
<keyword evidence="6" id="KW-1185">Reference proteome</keyword>
<feature type="domain" description="Type I restriction modification DNA specificity" evidence="4">
    <location>
        <begin position="219"/>
        <end position="390"/>
    </location>
</feature>